<comment type="caution">
    <text evidence="5">The sequence shown here is derived from an EMBL/GenBank/DDBJ whole genome shotgun (WGS) entry which is preliminary data.</text>
</comment>
<sequence length="285" mass="31982">MKRFSFPGLRNIRAGDCGCAMLHPGWKHMSRCLSRDSVFILGRKNAAPLVIGEETAEIRPGRVLILPAGIPHRGLAGIQEPVSYYWMHFRLPCQPLPIPEAEPERSAFPLAPDGVVLPLYVDLSEPLLVSRLFRELLQERRQHRTESLAADLLCAGILLKAARLSDDRAAVDGKRIPEILLMVEDELSNPDLSVKYIAVRAGLNEDYLGRIFREATGGPLGRYIITRRVELAANRLRDTHCAQEQIARGCGFSSMRQFRHHFKEVAGTSPGLYRRQSQLIETNTL</sequence>
<name>A0AAE3JJA5_9SPIR</name>
<evidence type="ECO:0000313" key="6">
    <source>
        <dbReference type="Proteomes" id="UP001198163"/>
    </source>
</evidence>
<dbReference type="InterPro" id="IPR050204">
    <property type="entry name" value="AraC_XylS_family_regulators"/>
</dbReference>
<keyword evidence="6" id="KW-1185">Reference proteome</keyword>
<organism evidence="5 6">
    <name type="scientific">Teretinema zuelzerae</name>
    <dbReference type="NCBI Taxonomy" id="156"/>
    <lineage>
        <taxon>Bacteria</taxon>
        <taxon>Pseudomonadati</taxon>
        <taxon>Spirochaetota</taxon>
        <taxon>Spirochaetia</taxon>
        <taxon>Spirochaetales</taxon>
        <taxon>Treponemataceae</taxon>
        <taxon>Teretinema</taxon>
    </lineage>
</organism>
<dbReference type="Pfam" id="PF02311">
    <property type="entry name" value="AraC_binding"/>
    <property type="match status" value="1"/>
</dbReference>
<evidence type="ECO:0000256" key="2">
    <source>
        <dbReference type="ARBA" id="ARBA00023125"/>
    </source>
</evidence>
<dbReference type="AlphaFoldDB" id="A0AAE3JJA5"/>
<dbReference type="PANTHER" id="PTHR46796:SF6">
    <property type="entry name" value="ARAC SUBFAMILY"/>
    <property type="match status" value="1"/>
</dbReference>
<feature type="domain" description="HTH araC/xylS-type" evidence="4">
    <location>
        <begin position="177"/>
        <end position="276"/>
    </location>
</feature>
<keyword evidence="1" id="KW-0805">Transcription regulation</keyword>
<dbReference type="InterPro" id="IPR037923">
    <property type="entry name" value="HTH-like"/>
</dbReference>
<protein>
    <submittedName>
        <fullName evidence="5">AraC family transcriptional regulator</fullName>
    </submittedName>
</protein>
<dbReference type="InterPro" id="IPR009057">
    <property type="entry name" value="Homeodomain-like_sf"/>
</dbReference>
<keyword evidence="2" id="KW-0238">DNA-binding</keyword>
<dbReference type="GO" id="GO:0043565">
    <property type="term" value="F:sequence-specific DNA binding"/>
    <property type="evidence" value="ECO:0007669"/>
    <property type="project" value="InterPro"/>
</dbReference>
<dbReference type="GO" id="GO:0003700">
    <property type="term" value="F:DNA-binding transcription factor activity"/>
    <property type="evidence" value="ECO:0007669"/>
    <property type="project" value="InterPro"/>
</dbReference>
<dbReference type="PANTHER" id="PTHR46796">
    <property type="entry name" value="HTH-TYPE TRANSCRIPTIONAL ACTIVATOR RHAS-RELATED"/>
    <property type="match status" value="1"/>
</dbReference>
<proteinExistence type="predicted"/>
<dbReference type="Gene3D" id="1.10.10.60">
    <property type="entry name" value="Homeodomain-like"/>
    <property type="match status" value="2"/>
</dbReference>
<reference evidence="5" key="1">
    <citation type="submission" date="2021-08" db="EMBL/GenBank/DDBJ databases">
        <title>Comparative analyses of Brucepasteria parasyntrophica and Teretinema zuelzerae.</title>
        <authorList>
            <person name="Song Y."/>
            <person name="Brune A."/>
        </authorList>
    </citation>
    <scope>NUCLEOTIDE SEQUENCE</scope>
    <source>
        <strain evidence="5">DSM 1903</strain>
    </source>
</reference>
<gene>
    <name evidence="5" type="ORF">K7J14_04765</name>
</gene>
<accession>A0AAE3JJA5</accession>
<dbReference type="EMBL" id="JAINWA010000001">
    <property type="protein sequence ID" value="MCD1654010.1"/>
    <property type="molecule type" value="Genomic_DNA"/>
</dbReference>
<dbReference type="PROSITE" id="PS01124">
    <property type="entry name" value="HTH_ARAC_FAMILY_2"/>
    <property type="match status" value="1"/>
</dbReference>
<dbReference type="InterPro" id="IPR018060">
    <property type="entry name" value="HTH_AraC"/>
</dbReference>
<evidence type="ECO:0000313" key="5">
    <source>
        <dbReference type="EMBL" id="MCD1654010.1"/>
    </source>
</evidence>
<dbReference type="SUPFAM" id="SSF51215">
    <property type="entry name" value="Regulatory protein AraC"/>
    <property type="match status" value="1"/>
</dbReference>
<evidence type="ECO:0000259" key="4">
    <source>
        <dbReference type="PROSITE" id="PS01124"/>
    </source>
</evidence>
<dbReference type="Proteomes" id="UP001198163">
    <property type="component" value="Unassembled WGS sequence"/>
</dbReference>
<evidence type="ECO:0000256" key="1">
    <source>
        <dbReference type="ARBA" id="ARBA00023015"/>
    </source>
</evidence>
<dbReference type="SUPFAM" id="SSF46689">
    <property type="entry name" value="Homeodomain-like"/>
    <property type="match status" value="1"/>
</dbReference>
<dbReference type="InterPro" id="IPR003313">
    <property type="entry name" value="AraC-bd"/>
</dbReference>
<keyword evidence="3" id="KW-0804">Transcription</keyword>
<evidence type="ECO:0000256" key="3">
    <source>
        <dbReference type="ARBA" id="ARBA00023163"/>
    </source>
</evidence>
<dbReference type="Pfam" id="PF12833">
    <property type="entry name" value="HTH_18"/>
    <property type="match status" value="1"/>
</dbReference>
<dbReference type="RefSeq" id="WP_230753766.1">
    <property type="nucleotide sequence ID" value="NZ_JAINWA010000001.1"/>
</dbReference>
<dbReference type="SMART" id="SM00342">
    <property type="entry name" value="HTH_ARAC"/>
    <property type="match status" value="1"/>
</dbReference>